<keyword evidence="1 3" id="KW-0808">Transferase</keyword>
<keyword evidence="2" id="KW-0472">Membrane</keyword>
<dbReference type="AlphaFoldDB" id="A0A4R6T6Z6"/>
<dbReference type="SUPFAM" id="SSF53335">
    <property type="entry name" value="S-adenosyl-L-methionine-dependent methyltransferases"/>
    <property type="match status" value="1"/>
</dbReference>
<dbReference type="Pfam" id="PF13489">
    <property type="entry name" value="Methyltransf_23"/>
    <property type="match status" value="1"/>
</dbReference>
<evidence type="ECO:0000256" key="2">
    <source>
        <dbReference type="SAM" id="Phobius"/>
    </source>
</evidence>
<proteinExistence type="predicted"/>
<name>A0A4R6T6Z6_9BACT</name>
<dbReference type="GO" id="GO:0008168">
    <property type="term" value="F:methyltransferase activity"/>
    <property type="evidence" value="ECO:0007669"/>
    <property type="project" value="UniProtKB-KW"/>
</dbReference>
<keyword evidence="3" id="KW-0489">Methyltransferase</keyword>
<evidence type="ECO:0000313" key="3">
    <source>
        <dbReference type="EMBL" id="TDQ16975.1"/>
    </source>
</evidence>
<keyword evidence="2" id="KW-1133">Transmembrane helix</keyword>
<dbReference type="CDD" id="cd02440">
    <property type="entry name" value="AdoMet_MTases"/>
    <property type="match status" value="1"/>
</dbReference>
<gene>
    <name evidence="3" type="ORF">DFQ04_1623</name>
</gene>
<dbReference type="RefSeq" id="WP_133554576.1">
    <property type="nucleotide sequence ID" value="NZ_SNYF01000006.1"/>
</dbReference>
<reference evidence="3 4" key="1">
    <citation type="submission" date="2019-03" db="EMBL/GenBank/DDBJ databases">
        <title>Genomic Encyclopedia of Type Strains, Phase III (KMG-III): the genomes of soil and plant-associated and newly described type strains.</title>
        <authorList>
            <person name="Whitman W."/>
        </authorList>
    </citation>
    <scope>NUCLEOTIDE SEQUENCE [LARGE SCALE GENOMIC DNA]</scope>
    <source>
        <strain evidence="3 4">CECT 8446</strain>
    </source>
</reference>
<dbReference type="EMBL" id="SNYF01000006">
    <property type="protein sequence ID" value="TDQ16975.1"/>
    <property type="molecule type" value="Genomic_DNA"/>
</dbReference>
<dbReference type="Gene3D" id="3.40.50.150">
    <property type="entry name" value="Vaccinia Virus protein VP39"/>
    <property type="match status" value="1"/>
</dbReference>
<organism evidence="3 4">
    <name type="scientific">Algoriphagus boseongensis</name>
    <dbReference type="NCBI Taxonomy" id="1442587"/>
    <lineage>
        <taxon>Bacteria</taxon>
        <taxon>Pseudomonadati</taxon>
        <taxon>Bacteroidota</taxon>
        <taxon>Cytophagia</taxon>
        <taxon>Cytophagales</taxon>
        <taxon>Cyclobacteriaceae</taxon>
        <taxon>Algoriphagus</taxon>
    </lineage>
</organism>
<comment type="caution">
    <text evidence="3">The sequence shown here is derived from an EMBL/GenBank/DDBJ whole genome shotgun (WGS) entry which is preliminary data.</text>
</comment>
<keyword evidence="2" id="KW-0812">Transmembrane</keyword>
<keyword evidence="4" id="KW-1185">Reference proteome</keyword>
<accession>A0A4R6T6Z6</accession>
<evidence type="ECO:0000313" key="4">
    <source>
        <dbReference type="Proteomes" id="UP000294535"/>
    </source>
</evidence>
<feature type="transmembrane region" description="Helical" evidence="2">
    <location>
        <begin position="259"/>
        <end position="277"/>
    </location>
</feature>
<feature type="transmembrane region" description="Helical" evidence="2">
    <location>
        <begin position="228"/>
        <end position="247"/>
    </location>
</feature>
<dbReference type="GO" id="GO:0032259">
    <property type="term" value="P:methylation"/>
    <property type="evidence" value="ECO:0007669"/>
    <property type="project" value="UniProtKB-KW"/>
</dbReference>
<dbReference type="InterPro" id="IPR029063">
    <property type="entry name" value="SAM-dependent_MTases_sf"/>
</dbReference>
<protein>
    <submittedName>
        <fullName evidence="3">Methyltransferase family protein</fullName>
    </submittedName>
</protein>
<dbReference type="PANTHER" id="PTHR43861">
    <property type="entry name" value="TRANS-ACONITATE 2-METHYLTRANSFERASE-RELATED"/>
    <property type="match status" value="1"/>
</dbReference>
<dbReference type="OrthoDB" id="2370471at2"/>
<dbReference type="Proteomes" id="UP000294535">
    <property type="component" value="Unassembled WGS sequence"/>
</dbReference>
<evidence type="ECO:0000256" key="1">
    <source>
        <dbReference type="ARBA" id="ARBA00022679"/>
    </source>
</evidence>
<sequence>MRQITCPICNSAPANHPNSFEIIPCTSCGVNWTYIPEELDTDSLYRDEVYAVVDNRKSVFEKIIFSEAKKVLHQAKKLNPQASKLLDFGSGKGQFLAQAQAEGWKVLGVETEKSRADFAKENYKVPVFNSFYEGGKIQGGQFDFLTLNHVLEHLPKPISLLEELVSQNLEENGILYIEVPRADSWQAKLAGKSWMHWDIPKHLTHWTEPVLEQQLAKIGFQKVGIRSYSIHLGVLGMLQALLSRLGFRDNLILRLKRKKTLGLILGIGLLLPFAWILEVLSVAFRKSGIFGIYFRRNA</sequence>
<dbReference type="PANTHER" id="PTHR43861:SF3">
    <property type="entry name" value="PUTATIVE (AFU_ORTHOLOGUE AFUA_2G14390)-RELATED"/>
    <property type="match status" value="1"/>
</dbReference>